<evidence type="ECO:0000313" key="3">
    <source>
        <dbReference type="EMBL" id="KAH9497545.1"/>
    </source>
</evidence>
<evidence type="ECO:0008006" key="5">
    <source>
        <dbReference type="Google" id="ProtNLM"/>
    </source>
</evidence>
<accession>A0A922HPP2</accession>
<keyword evidence="2" id="KW-0732">Signal</keyword>
<reference evidence="3" key="1">
    <citation type="submission" date="2013-05" db="EMBL/GenBank/DDBJ databases">
        <authorList>
            <person name="Yim A.K.Y."/>
            <person name="Chan T.F."/>
            <person name="Ji K.M."/>
            <person name="Liu X.Y."/>
            <person name="Zhou J.W."/>
            <person name="Li R.Q."/>
            <person name="Yang K.Y."/>
            <person name="Li J."/>
            <person name="Li M."/>
            <person name="Law P.T.W."/>
            <person name="Wu Y.L."/>
            <person name="Cai Z.L."/>
            <person name="Qin H."/>
            <person name="Bao Y."/>
            <person name="Leung R.K.K."/>
            <person name="Ng P.K.S."/>
            <person name="Zou J."/>
            <person name="Zhong X.J."/>
            <person name="Ran P.X."/>
            <person name="Zhong N.S."/>
            <person name="Liu Z.G."/>
            <person name="Tsui S.K.W."/>
        </authorList>
    </citation>
    <scope>NUCLEOTIDE SEQUENCE</scope>
    <source>
        <strain evidence="3">Derf</strain>
        <tissue evidence="3">Whole organism</tissue>
    </source>
</reference>
<organism evidence="3 4">
    <name type="scientific">Dermatophagoides farinae</name>
    <name type="common">American house dust mite</name>
    <dbReference type="NCBI Taxonomy" id="6954"/>
    <lineage>
        <taxon>Eukaryota</taxon>
        <taxon>Metazoa</taxon>
        <taxon>Ecdysozoa</taxon>
        <taxon>Arthropoda</taxon>
        <taxon>Chelicerata</taxon>
        <taxon>Arachnida</taxon>
        <taxon>Acari</taxon>
        <taxon>Acariformes</taxon>
        <taxon>Sarcoptiformes</taxon>
        <taxon>Astigmata</taxon>
        <taxon>Psoroptidia</taxon>
        <taxon>Analgoidea</taxon>
        <taxon>Pyroglyphidae</taxon>
        <taxon>Dermatophagoidinae</taxon>
        <taxon>Dermatophagoides</taxon>
    </lineage>
</organism>
<feature type="signal peptide" evidence="2">
    <location>
        <begin position="1"/>
        <end position="18"/>
    </location>
</feature>
<evidence type="ECO:0000256" key="1">
    <source>
        <dbReference type="SAM" id="MobiDB-lite"/>
    </source>
</evidence>
<reference evidence="3" key="2">
    <citation type="journal article" date="2022" name="Res Sq">
        <title>Comparative Genomics Reveals Insights into the Divergent Evolution of Astigmatic Mites and Household Pest Adaptations.</title>
        <authorList>
            <person name="Xiong Q."/>
            <person name="Wan A.T.-Y."/>
            <person name="Liu X.-Y."/>
            <person name="Fung C.S.-H."/>
            <person name="Xiao X."/>
            <person name="Malainual N."/>
            <person name="Hou J."/>
            <person name="Wang L."/>
            <person name="Wang M."/>
            <person name="Yang K."/>
            <person name="Cui Y."/>
            <person name="Leung E."/>
            <person name="Nong W."/>
            <person name="Shin S.-K."/>
            <person name="Au S."/>
            <person name="Jeong K.Y."/>
            <person name="Chew F.T."/>
            <person name="Hui J."/>
            <person name="Leung T.F."/>
            <person name="Tungtrongchitr A."/>
            <person name="Zhong N."/>
            <person name="Liu Z."/>
            <person name="Tsui S."/>
        </authorList>
    </citation>
    <scope>NUCLEOTIDE SEQUENCE</scope>
    <source>
        <strain evidence="3">Derf</strain>
        <tissue evidence="3">Whole organism</tissue>
    </source>
</reference>
<evidence type="ECO:0000256" key="2">
    <source>
        <dbReference type="SAM" id="SignalP"/>
    </source>
</evidence>
<evidence type="ECO:0000313" key="4">
    <source>
        <dbReference type="Proteomes" id="UP000790347"/>
    </source>
</evidence>
<dbReference type="OrthoDB" id="10351196at2759"/>
<feature type="region of interest" description="Disordered" evidence="1">
    <location>
        <begin position="207"/>
        <end position="233"/>
    </location>
</feature>
<feature type="chain" id="PRO_5037323932" description="DFP2" evidence="2">
    <location>
        <begin position="19"/>
        <end position="269"/>
    </location>
</feature>
<proteinExistence type="predicted"/>
<name>A0A922HPP2_DERFA</name>
<gene>
    <name evidence="3" type="ORF">DERF_013524</name>
</gene>
<protein>
    <recommendedName>
        <fullName evidence="5">DFP2</fullName>
    </recommendedName>
</protein>
<dbReference type="EMBL" id="ASGP02000007">
    <property type="protein sequence ID" value="KAH9497545.1"/>
    <property type="molecule type" value="Genomic_DNA"/>
</dbReference>
<comment type="caution">
    <text evidence="3">The sequence shown here is derived from an EMBL/GenBank/DDBJ whole genome shotgun (WGS) entry which is preliminary data.</text>
</comment>
<sequence>MIETLIIGLCIFMTTSYAMTDIKIVSSNGYQSKTPIQTYVSSHRNKPPFTRNKIQQSSTVQPTPIPINNRNRFSNDGELIQSSSYVAPSLAAAIQSKRYLELVSYSNQMEAPIQPQIIEVDAITAPVQFVFRSASGPLLFQQVHVPSLRNEPQHTKSEEPAQLLTHEVYKPIIQELREIIQPYRHVSQEIKPVIEEVRTVVAHSDKQSIMTPEEVEMKQQEQPQPSLNSNVESNQQPNLQTIAISNRPHIGIKTIQQVADTKQGTMNFT</sequence>
<dbReference type="AlphaFoldDB" id="A0A922HPP2"/>
<keyword evidence="4" id="KW-1185">Reference proteome</keyword>
<feature type="compositionally biased region" description="Polar residues" evidence="1">
    <location>
        <begin position="220"/>
        <end position="233"/>
    </location>
</feature>
<dbReference type="Proteomes" id="UP000790347">
    <property type="component" value="Unassembled WGS sequence"/>
</dbReference>